<dbReference type="SUPFAM" id="SSF53850">
    <property type="entry name" value="Periplasmic binding protein-like II"/>
    <property type="match status" value="1"/>
</dbReference>
<comment type="caution">
    <text evidence="1">The sequence shown here is derived from an EMBL/GenBank/DDBJ whole genome shotgun (WGS) entry which is preliminary data.</text>
</comment>
<dbReference type="PANTHER" id="PTHR30024">
    <property type="entry name" value="ALIPHATIC SULFONATES-BINDING PROTEIN-RELATED"/>
    <property type="match status" value="1"/>
</dbReference>
<name>A0ABX9IB89_9ACTN</name>
<dbReference type="RefSeq" id="WP_108772924.1">
    <property type="nucleotide sequence ID" value="NZ_JARJNV010000001.1"/>
</dbReference>
<dbReference type="Pfam" id="PF13379">
    <property type="entry name" value="NMT1_2"/>
    <property type="match status" value="1"/>
</dbReference>
<protein>
    <recommendedName>
        <fullName evidence="3">ABC transporter substrate-binding protein</fullName>
    </recommendedName>
</protein>
<evidence type="ECO:0000313" key="1">
    <source>
        <dbReference type="EMBL" id="REB70709.1"/>
    </source>
</evidence>
<sequence>MVVSRAAARTTASNMSSLVLPNMMLAWTVSSNSSCQYDAASGIFYSWLKPIEQGQNVKFVAGLHGGCLRLVVLKHSRFTKVANLKGATIGVPSMHSSATMFFSMDLLDAGINPLPEAKQVTWKVMDNSVLGDALHRGQVDAIATSDPIAYGPIRDGSAVELANNMSGMNAQDFCCCTAINGDIIENEPDVARQLIRAWCKGSRYVDGHEAEVAKIEVDGKYVATGDAKLVETFLKNYSWKPSVTKLKASLLPGIVKFKKTGYLDSSDDPHKLADTAFTTLGLTW</sequence>
<proteinExistence type="predicted"/>
<evidence type="ECO:0000313" key="2">
    <source>
        <dbReference type="Proteomes" id="UP000256324"/>
    </source>
</evidence>
<accession>A0ABX9IB89</accession>
<organism evidence="1 2">
    <name type="scientific">Cutibacterium namnetense</name>
    <dbReference type="NCBI Taxonomy" id="1574624"/>
    <lineage>
        <taxon>Bacteria</taxon>
        <taxon>Bacillati</taxon>
        <taxon>Actinomycetota</taxon>
        <taxon>Actinomycetes</taxon>
        <taxon>Propionibacteriales</taxon>
        <taxon>Propionibacteriaceae</taxon>
        <taxon>Cutibacterium</taxon>
    </lineage>
</organism>
<gene>
    <name evidence="1" type="ORF">CP880_02845</name>
</gene>
<evidence type="ECO:0008006" key="3">
    <source>
        <dbReference type="Google" id="ProtNLM"/>
    </source>
</evidence>
<dbReference type="EMBL" id="PCZS01000001">
    <property type="protein sequence ID" value="REB70709.1"/>
    <property type="molecule type" value="Genomic_DNA"/>
</dbReference>
<keyword evidence="2" id="KW-1185">Reference proteome</keyword>
<dbReference type="PANTHER" id="PTHR30024:SF21">
    <property type="entry name" value="ABC TRANSPORTER SUBSTRATE-BINDING PROTEIN"/>
    <property type="match status" value="1"/>
</dbReference>
<reference evidence="1 2" key="1">
    <citation type="submission" date="2017-09" db="EMBL/GenBank/DDBJ databases">
        <authorList>
            <person name="Bumgarner R.E."/>
        </authorList>
    </citation>
    <scope>NUCLEOTIDE SEQUENCE [LARGE SCALE GENOMIC DNA]</scope>
    <source>
        <strain evidence="1 2">T34998</strain>
    </source>
</reference>
<dbReference type="Proteomes" id="UP000256324">
    <property type="component" value="Unassembled WGS sequence"/>
</dbReference>
<dbReference type="Gene3D" id="3.40.190.10">
    <property type="entry name" value="Periplasmic binding protein-like II"/>
    <property type="match status" value="2"/>
</dbReference>